<feature type="binding site" evidence="16">
    <location>
        <position position="147"/>
    </location>
    <ligand>
        <name>Mg(2+)</name>
        <dbReference type="ChEBI" id="CHEBI:18420"/>
        <label>1</label>
        <note>catalytic</note>
    </ligand>
</feature>
<dbReference type="EMBL" id="GEZM01084874">
    <property type="protein sequence ID" value="JAV60435.1"/>
    <property type="molecule type" value="Transcribed_RNA"/>
</dbReference>
<dbReference type="Gene3D" id="3.40.190.80">
    <property type="match status" value="1"/>
</dbReference>
<keyword evidence="9" id="KW-0378">Hydrolase</keyword>
<evidence type="ECO:0000256" key="3">
    <source>
        <dbReference type="ARBA" id="ARBA00004167"/>
    </source>
</evidence>
<evidence type="ECO:0000256" key="14">
    <source>
        <dbReference type="ARBA" id="ARBA00042949"/>
    </source>
</evidence>
<feature type="binding site" evidence="16">
    <location>
        <position position="149"/>
    </location>
    <ligand>
        <name>Mg(2+)</name>
        <dbReference type="ChEBI" id="CHEBI:18420"/>
        <label>1</label>
        <note>catalytic</note>
    </ligand>
</feature>
<comment type="similarity">
    <text evidence="5">Belongs to the inositol monophosphatase superfamily.</text>
</comment>
<protein>
    <recommendedName>
        <fullName evidence="15">Putative inositol monophosphatase 3</fullName>
        <ecNumber evidence="6">3.1.3.25</ecNumber>
    </recommendedName>
    <alternativeName>
        <fullName evidence="14">Inositol-1(or 4)-monophosphatase 3</fullName>
    </alternativeName>
    <alternativeName>
        <fullName evidence="13">Myo-inositol monophosphatase A3</fullName>
    </alternativeName>
</protein>
<dbReference type="EMBL" id="GEZM01084870">
    <property type="protein sequence ID" value="JAV60448.1"/>
    <property type="molecule type" value="Transcribed_RNA"/>
</dbReference>
<accession>A0A1Y1KLA4</accession>
<feature type="transmembrane region" description="Helical" evidence="17">
    <location>
        <begin position="12"/>
        <end position="29"/>
    </location>
</feature>
<evidence type="ECO:0000313" key="18">
    <source>
        <dbReference type="EMBL" id="JAV60445.1"/>
    </source>
</evidence>
<proteinExistence type="inferred from homology"/>
<keyword evidence="10 16" id="KW-0460">Magnesium</keyword>
<comment type="subcellular location">
    <subcellularLocation>
        <location evidence="3">Membrane</location>
        <topology evidence="3">Single-pass membrane protein</topology>
    </subcellularLocation>
</comment>
<dbReference type="GO" id="GO:0052834">
    <property type="term" value="F:inositol monophosphate phosphatase activity"/>
    <property type="evidence" value="ECO:0007669"/>
    <property type="project" value="UniProtKB-EC"/>
</dbReference>
<evidence type="ECO:0000256" key="17">
    <source>
        <dbReference type="SAM" id="Phobius"/>
    </source>
</evidence>
<evidence type="ECO:0000256" key="10">
    <source>
        <dbReference type="ARBA" id="ARBA00022842"/>
    </source>
</evidence>
<name>A0A1Y1KLA4_PHOPY</name>
<evidence type="ECO:0000256" key="6">
    <source>
        <dbReference type="ARBA" id="ARBA00013106"/>
    </source>
</evidence>
<keyword evidence="8 16" id="KW-0479">Metal-binding</keyword>
<evidence type="ECO:0000256" key="13">
    <source>
        <dbReference type="ARBA" id="ARBA00042119"/>
    </source>
</evidence>
<evidence type="ECO:0000256" key="15">
    <source>
        <dbReference type="ARBA" id="ARBA00074068"/>
    </source>
</evidence>
<sequence>MNLGGTVHVTKKGLFVLFALCLVVFYYFFSNRIGTKEDARINLRRLLAVAIRAAESGGKEVVGHKDNLLIQSKGKTKEGANDSVTNADLRSHCVMVDSLSRPFPDLRVISEESKTVCSESGDYSSAVLDSGLRDEWVDVGDVTVWIDPLDATQEYTEKLYEYVTTMVCVAVKGEPIIGVIHKPFVSKTFWAWKGKGYSFENTPKESGEQLRFIVSRSHSGKVAELVKQKFSDRKFEIISAGGAGYKVLELVNGNADMYLHVTAIKKWDICAGNAILNALGGRMVTMDKNAIGYADPDHVLNENGLIATLKENEALSDKL</sequence>
<dbReference type="EMBL" id="GEZM01084872">
    <property type="protein sequence ID" value="JAV60439.1"/>
    <property type="molecule type" value="Transcribed_RNA"/>
</dbReference>
<dbReference type="CDD" id="cd01640">
    <property type="entry name" value="IPPase"/>
    <property type="match status" value="1"/>
</dbReference>
<dbReference type="AlphaFoldDB" id="A0A1Y1KLA4"/>
<comment type="cofactor">
    <cofactor evidence="2 16">
        <name>Mg(2+)</name>
        <dbReference type="ChEBI" id="CHEBI:18420"/>
    </cofactor>
</comment>
<dbReference type="GO" id="GO:0008254">
    <property type="term" value="F:3'-nucleotidase activity"/>
    <property type="evidence" value="ECO:0007669"/>
    <property type="project" value="TreeGrafter"/>
</dbReference>
<evidence type="ECO:0000256" key="2">
    <source>
        <dbReference type="ARBA" id="ARBA00001946"/>
    </source>
</evidence>
<comment type="pathway">
    <text evidence="4">Polyol metabolism; myo-inositol biosynthesis; myo-inositol from D-glucose 6-phosphate: step 2/2.</text>
</comment>
<dbReference type="Pfam" id="PF00459">
    <property type="entry name" value="Inositol_P"/>
    <property type="match status" value="1"/>
</dbReference>
<organism evidence="18">
    <name type="scientific">Photinus pyralis</name>
    <name type="common">Common eastern firefly</name>
    <name type="synonym">Lampyris pyralis</name>
    <dbReference type="NCBI Taxonomy" id="7054"/>
    <lineage>
        <taxon>Eukaryota</taxon>
        <taxon>Metazoa</taxon>
        <taxon>Ecdysozoa</taxon>
        <taxon>Arthropoda</taxon>
        <taxon>Hexapoda</taxon>
        <taxon>Insecta</taxon>
        <taxon>Pterygota</taxon>
        <taxon>Neoptera</taxon>
        <taxon>Endopterygota</taxon>
        <taxon>Coleoptera</taxon>
        <taxon>Polyphaga</taxon>
        <taxon>Elateriformia</taxon>
        <taxon>Elateroidea</taxon>
        <taxon>Lampyridae</taxon>
        <taxon>Lampyrinae</taxon>
        <taxon>Photinus</taxon>
    </lineage>
</organism>
<evidence type="ECO:0000256" key="1">
    <source>
        <dbReference type="ARBA" id="ARBA00001033"/>
    </source>
</evidence>
<feature type="binding site" evidence="16">
    <location>
        <position position="150"/>
    </location>
    <ligand>
        <name>Mg(2+)</name>
        <dbReference type="ChEBI" id="CHEBI:18420"/>
        <label>1</label>
        <note>catalytic</note>
    </ligand>
</feature>
<evidence type="ECO:0000256" key="8">
    <source>
        <dbReference type="ARBA" id="ARBA00022723"/>
    </source>
</evidence>
<keyword evidence="11 17" id="KW-1133">Transmembrane helix</keyword>
<dbReference type="PANTHER" id="PTHR43028:SF4">
    <property type="entry name" value="INOSITOL MONOPHOSPHATASE 3"/>
    <property type="match status" value="1"/>
</dbReference>
<dbReference type="GO" id="GO:0016020">
    <property type="term" value="C:membrane"/>
    <property type="evidence" value="ECO:0007669"/>
    <property type="project" value="UniProtKB-SubCell"/>
</dbReference>
<dbReference type="Gene3D" id="3.30.540.10">
    <property type="entry name" value="Fructose-1,6-Bisphosphatase, subunit A, domain 1"/>
    <property type="match status" value="1"/>
</dbReference>
<evidence type="ECO:0000256" key="16">
    <source>
        <dbReference type="PIRSR" id="PIRSR600760-2"/>
    </source>
</evidence>
<dbReference type="EC" id="3.1.3.25" evidence="6"/>
<dbReference type="FunFam" id="3.30.540.10:FF:000012">
    <property type="entry name" value="Blast:Putative inositol monophosphatase 3"/>
    <property type="match status" value="1"/>
</dbReference>
<dbReference type="InterPro" id="IPR000760">
    <property type="entry name" value="Inositol_monophosphatase-like"/>
</dbReference>
<dbReference type="GO" id="GO:0005794">
    <property type="term" value="C:Golgi apparatus"/>
    <property type="evidence" value="ECO:0007669"/>
    <property type="project" value="UniProtKB-ARBA"/>
</dbReference>
<dbReference type="InterPro" id="IPR020550">
    <property type="entry name" value="Inositol_monophosphatase_CS"/>
</dbReference>
<dbReference type="EMBL" id="GEZM01084871">
    <property type="protein sequence ID" value="JAV60445.1"/>
    <property type="molecule type" value="Transcribed_RNA"/>
</dbReference>
<evidence type="ECO:0000256" key="12">
    <source>
        <dbReference type="ARBA" id="ARBA00023136"/>
    </source>
</evidence>
<evidence type="ECO:0000256" key="11">
    <source>
        <dbReference type="ARBA" id="ARBA00022989"/>
    </source>
</evidence>
<dbReference type="InterPro" id="IPR050725">
    <property type="entry name" value="CysQ/Inositol_MonoPase"/>
</dbReference>
<dbReference type="GO" id="GO:0046854">
    <property type="term" value="P:phosphatidylinositol phosphate biosynthetic process"/>
    <property type="evidence" value="ECO:0007669"/>
    <property type="project" value="InterPro"/>
</dbReference>
<dbReference type="SUPFAM" id="SSF56655">
    <property type="entry name" value="Carbohydrate phosphatase"/>
    <property type="match status" value="1"/>
</dbReference>
<feature type="binding site" evidence="16">
    <location>
        <position position="268"/>
    </location>
    <ligand>
        <name>Mg(2+)</name>
        <dbReference type="ChEBI" id="CHEBI:18420"/>
        <label>1</label>
        <note>catalytic</note>
    </ligand>
</feature>
<dbReference type="FunFam" id="3.40.190.80:FF:000007">
    <property type="entry name" value="Blast:Putative inositol monophosphatase 3"/>
    <property type="match status" value="1"/>
</dbReference>
<comment type="catalytic activity">
    <reaction evidence="1">
        <text>a myo-inositol phosphate + H2O = myo-inositol + phosphate</text>
        <dbReference type="Rhea" id="RHEA:24056"/>
        <dbReference type="ChEBI" id="CHEBI:15377"/>
        <dbReference type="ChEBI" id="CHEBI:17268"/>
        <dbReference type="ChEBI" id="CHEBI:43474"/>
        <dbReference type="ChEBI" id="CHEBI:84139"/>
        <dbReference type="EC" id="3.1.3.25"/>
    </reaction>
</comment>
<evidence type="ECO:0000256" key="5">
    <source>
        <dbReference type="ARBA" id="ARBA00009759"/>
    </source>
</evidence>
<feature type="binding site" evidence="16">
    <location>
        <position position="111"/>
    </location>
    <ligand>
        <name>Mg(2+)</name>
        <dbReference type="ChEBI" id="CHEBI:18420"/>
        <label>1</label>
        <note>catalytic</note>
    </ligand>
</feature>
<evidence type="ECO:0000256" key="7">
    <source>
        <dbReference type="ARBA" id="ARBA00022692"/>
    </source>
</evidence>
<evidence type="ECO:0000256" key="4">
    <source>
        <dbReference type="ARBA" id="ARBA00005152"/>
    </source>
</evidence>
<keyword evidence="7 17" id="KW-0812">Transmembrane</keyword>
<dbReference type="PANTHER" id="PTHR43028">
    <property type="entry name" value="3'(2'),5'-BISPHOSPHATE NUCLEOTIDASE 1"/>
    <property type="match status" value="1"/>
</dbReference>
<keyword evidence="12 17" id="KW-0472">Membrane</keyword>
<reference evidence="18" key="1">
    <citation type="journal article" date="2016" name="Sci. Rep.">
        <title>Molecular characterization of firefly nuptial gifts: a multi-omics approach sheds light on postcopulatory sexual selection.</title>
        <authorList>
            <person name="Al-Wathiqui N."/>
            <person name="Fallon T.R."/>
            <person name="South A."/>
            <person name="Weng J.K."/>
            <person name="Lewis S.M."/>
        </authorList>
    </citation>
    <scope>NUCLEOTIDE SEQUENCE</scope>
</reference>
<dbReference type="GO" id="GO:0046872">
    <property type="term" value="F:metal ion binding"/>
    <property type="evidence" value="ECO:0007669"/>
    <property type="project" value="UniProtKB-KW"/>
</dbReference>
<evidence type="ECO:0000256" key="9">
    <source>
        <dbReference type="ARBA" id="ARBA00022801"/>
    </source>
</evidence>
<dbReference type="PROSITE" id="PS00630">
    <property type="entry name" value="IMP_2"/>
    <property type="match status" value="1"/>
</dbReference>